<evidence type="ECO:0000313" key="1">
    <source>
        <dbReference type="EMBL" id="OXU31416.1"/>
    </source>
</evidence>
<gene>
    <name evidence="1" type="ORF">TSAR_013049</name>
</gene>
<reference evidence="1 2" key="1">
    <citation type="journal article" date="2017" name="Curr. Biol.">
        <title>The Evolution of Venom by Co-option of Single-Copy Genes.</title>
        <authorList>
            <person name="Martinson E.O."/>
            <person name="Mrinalini"/>
            <person name="Kelkar Y.D."/>
            <person name="Chang C.H."/>
            <person name="Werren J.H."/>
        </authorList>
    </citation>
    <scope>NUCLEOTIDE SEQUENCE [LARGE SCALE GENOMIC DNA]</scope>
    <source>
        <strain evidence="1 2">Alberta</strain>
        <tissue evidence="1">Whole body</tissue>
    </source>
</reference>
<organism evidence="1 2">
    <name type="scientific">Trichomalopsis sarcophagae</name>
    <dbReference type="NCBI Taxonomy" id="543379"/>
    <lineage>
        <taxon>Eukaryota</taxon>
        <taxon>Metazoa</taxon>
        <taxon>Ecdysozoa</taxon>
        <taxon>Arthropoda</taxon>
        <taxon>Hexapoda</taxon>
        <taxon>Insecta</taxon>
        <taxon>Pterygota</taxon>
        <taxon>Neoptera</taxon>
        <taxon>Endopterygota</taxon>
        <taxon>Hymenoptera</taxon>
        <taxon>Apocrita</taxon>
        <taxon>Proctotrupomorpha</taxon>
        <taxon>Chalcidoidea</taxon>
        <taxon>Pteromalidae</taxon>
        <taxon>Pteromalinae</taxon>
        <taxon>Trichomalopsis</taxon>
    </lineage>
</organism>
<protein>
    <submittedName>
        <fullName evidence="1">Uncharacterized protein</fullName>
    </submittedName>
</protein>
<dbReference type="Proteomes" id="UP000215335">
    <property type="component" value="Unassembled WGS sequence"/>
</dbReference>
<proteinExistence type="predicted"/>
<evidence type="ECO:0000313" key="2">
    <source>
        <dbReference type="Proteomes" id="UP000215335"/>
    </source>
</evidence>
<accession>A0A232FKZ1</accession>
<dbReference type="AlphaFoldDB" id="A0A232FKZ1"/>
<dbReference type="EMBL" id="NNAY01000060">
    <property type="protein sequence ID" value="OXU31416.1"/>
    <property type="molecule type" value="Genomic_DNA"/>
</dbReference>
<name>A0A232FKZ1_9HYME</name>
<comment type="caution">
    <text evidence="1">The sequence shown here is derived from an EMBL/GenBank/DDBJ whole genome shotgun (WGS) entry which is preliminary data.</text>
</comment>
<keyword evidence="2" id="KW-1185">Reference proteome</keyword>
<sequence>MTSRSRIDKKRVTAKKRGARALVLSHLCDEKGCAGVAAACGGLKRTPIDSLAFHRISSFSQSGGTFEFRFLFLLIRYFVKAFFFHGDVLNSFRRRV</sequence>